<protein>
    <submittedName>
        <fullName evidence="2">Glycosyl transferase family 39</fullName>
    </submittedName>
</protein>
<feature type="transmembrane region" description="Helical" evidence="1">
    <location>
        <begin position="197"/>
        <end position="225"/>
    </location>
</feature>
<dbReference type="AlphaFoldDB" id="A0A0G1KCY5"/>
<feature type="transmembrane region" description="Helical" evidence="1">
    <location>
        <begin position="117"/>
        <end position="137"/>
    </location>
</feature>
<feature type="transmembrane region" description="Helical" evidence="1">
    <location>
        <begin position="351"/>
        <end position="370"/>
    </location>
</feature>
<evidence type="ECO:0000256" key="1">
    <source>
        <dbReference type="SAM" id="Phobius"/>
    </source>
</evidence>
<evidence type="ECO:0000313" key="3">
    <source>
        <dbReference type="Proteomes" id="UP000034595"/>
    </source>
</evidence>
<name>A0A0G1KCY5_9BACT</name>
<dbReference type="Proteomes" id="UP000034595">
    <property type="component" value="Unassembled WGS sequence"/>
</dbReference>
<keyword evidence="1" id="KW-1133">Transmembrane helix</keyword>
<feature type="transmembrane region" description="Helical" evidence="1">
    <location>
        <begin position="168"/>
        <end position="185"/>
    </location>
</feature>
<feature type="transmembrane region" description="Helical" evidence="1">
    <location>
        <begin position="291"/>
        <end position="315"/>
    </location>
</feature>
<dbReference type="GO" id="GO:0016740">
    <property type="term" value="F:transferase activity"/>
    <property type="evidence" value="ECO:0007669"/>
    <property type="project" value="UniProtKB-KW"/>
</dbReference>
<keyword evidence="1" id="KW-0472">Membrane</keyword>
<dbReference type="EMBL" id="LCJQ01000007">
    <property type="protein sequence ID" value="KKT81586.1"/>
    <property type="molecule type" value="Genomic_DNA"/>
</dbReference>
<feature type="transmembrane region" description="Helical" evidence="1">
    <location>
        <begin position="38"/>
        <end position="57"/>
    </location>
</feature>
<sequence>MSRADLIGPQISSSLSLRAEGLSVVEGSRIYYTQIMRYKLLFFLIIILAIFLRFYRLPEMAPFDFDQEYAANFAYSVLKTFPVQLIGQGLSVEGLFMGPFYFYLLVPFFALSNLHPLGGAVASSIFGIVIVFAYFWAGKQIFGTKAGLIAAFIRAILFNELLHDWSAAPAYSSELLVLTVWYIFYKYWQGETKLSPLLGLIFGLFTSIHPILFPLYIIFLILLLIKRKLPGFKITVLSFFAFLLPQIPLLIFESLRNFYEVKILLAFGGSGRGLQYPSLYFKFNMAEIQRILNLQIIPPETFTVVFLGILVVLAFKKVAFFRNNFHASMLILTYFVFIIYYALFPKKVPEYYFLTLTTLAILYTGALLNLLAKKKIFIALLAVLLANIFWGNFQAIMGRWENGSLMNLSHKDAIVKEILKNQPKNEEFFVSYIKYYGWNSGFDYLFKLYGQVPQTREAKPPVYSIVIPRFLVSEADMDFTSGNIGLILPK</sequence>
<feature type="transmembrane region" description="Helical" evidence="1">
    <location>
        <begin position="144"/>
        <end position="162"/>
    </location>
</feature>
<accession>A0A0G1KCY5</accession>
<reference evidence="2 3" key="1">
    <citation type="journal article" date="2015" name="Nature">
        <title>rRNA introns, odd ribosomes, and small enigmatic genomes across a large radiation of phyla.</title>
        <authorList>
            <person name="Brown C.T."/>
            <person name="Hug L.A."/>
            <person name="Thomas B.C."/>
            <person name="Sharon I."/>
            <person name="Castelle C.J."/>
            <person name="Singh A."/>
            <person name="Wilkins M.J."/>
            <person name="Williams K.H."/>
            <person name="Banfield J.F."/>
        </authorList>
    </citation>
    <scope>NUCLEOTIDE SEQUENCE [LARGE SCALE GENOMIC DNA]</scope>
</reference>
<feature type="transmembrane region" description="Helical" evidence="1">
    <location>
        <begin position="327"/>
        <end position="344"/>
    </location>
</feature>
<feature type="transmembrane region" description="Helical" evidence="1">
    <location>
        <begin position="94"/>
        <end position="111"/>
    </location>
</feature>
<feature type="transmembrane region" description="Helical" evidence="1">
    <location>
        <begin position="376"/>
        <end position="396"/>
    </location>
</feature>
<organism evidence="2 3">
    <name type="scientific">Candidatus Azambacteria bacterium GW2011_GWA1_44_9</name>
    <dbReference type="NCBI Taxonomy" id="1618610"/>
    <lineage>
        <taxon>Bacteria</taxon>
        <taxon>Candidatus Azamiibacteriota</taxon>
    </lineage>
</organism>
<keyword evidence="2" id="KW-0808">Transferase</keyword>
<comment type="caution">
    <text evidence="2">The sequence shown here is derived from an EMBL/GenBank/DDBJ whole genome shotgun (WGS) entry which is preliminary data.</text>
</comment>
<gene>
    <name evidence="2" type="ORF">UW78_C0007G0008</name>
</gene>
<evidence type="ECO:0000313" key="2">
    <source>
        <dbReference type="EMBL" id="KKT81586.1"/>
    </source>
</evidence>
<keyword evidence="1" id="KW-0812">Transmembrane</keyword>
<feature type="transmembrane region" description="Helical" evidence="1">
    <location>
        <begin position="231"/>
        <end position="252"/>
    </location>
</feature>
<proteinExistence type="predicted"/>